<sequence length="80" mass="9373">MDEPDVRFDQIGVPVATQGQVDRRLGSIHRSGRMREMREVFARHFGQAYEEEEMRAIQDEPDDPPESEPEEPEDEKEYVP</sequence>
<name>A0A4V5NES1_9PEZI</name>
<reference evidence="2 3" key="1">
    <citation type="submission" date="2017-03" db="EMBL/GenBank/DDBJ databases">
        <title>Genomes of endolithic fungi from Antarctica.</title>
        <authorList>
            <person name="Coleine C."/>
            <person name="Masonjones S."/>
            <person name="Stajich J.E."/>
        </authorList>
    </citation>
    <scope>NUCLEOTIDE SEQUENCE [LARGE SCALE GENOMIC DNA]</scope>
    <source>
        <strain evidence="2 3">CCFEE 5184</strain>
    </source>
</reference>
<dbReference type="EMBL" id="NAJQ01001384">
    <property type="protein sequence ID" value="TKA59809.1"/>
    <property type="molecule type" value="Genomic_DNA"/>
</dbReference>
<accession>A0A4V5NES1</accession>
<gene>
    <name evidence="2" type="ORF">B0A55_11058</name>
</gene>
<evidence type="ECO:0000256" key="1">
    <source>
        <dbReference type="SAM" id="MobiDB-lite"/>
    </source>
</evidence>
<proteinExistence type="predicted"/>
<evidence type="ECO:0000313" key="2">
    <source>
        <dbReference type="EMBL" id="TKA59809.1"/>
    </source>
</evidence>
<organism evidence="2 3">
    <name type="scientific">Friedmanniomyces simplex</name>
    <dbReference type="NCBI Taxonomy" id="329884"/>
    <lineage>
        <taxon>Eukaryota</taxon>
        <taxon>Fungi</taxon>
        <taxon>Dikarya</taxon>
        <taxon>Ascomycota</taxon>
        <taxon>Pezizomycotina</taxon>
        <taxon>Dothideomycetes</taxon>
        <taxon>Dothideomycetidae</taxon>
        <taxon>Mycosphaerellales</taxon>
        <taxon>Teratosphaeriaceae</taxon>
        <taxon>Friedmanniomyces</taxon>
    </lineage>
</organism>
<protein>
    <submittedName>
        <fullName evidence="2">Uncharacterized protein</fullName>
    </submittedName>
</protein>
<dbReference type="Proteomes" id="UP000309340">
    <property type="component" value="Unassembled WGS sequence"/>
</dbReference>
<feature type="region of interest" description="Disordered" evidence="1">
    <location>
        <begin position="52"/>
        <end position="80"/>
    </location>
</feature>
<dbReference type="AlphaFoldDB" id="A0A4V5NES1"/>
<keyword evidence="3" id="KW-1185">Reference proteome</keyword>
<comment type="caution">
    <text evidence="2">The sequence shown here is derived from an EMBL/GenBank/DDBJ whole genome shotgun (WGS) entry which is preliminary data.</text>
</comment>
<evidence type="ECO:0000313" key="3">
    <source>
        <dbReference type="Proteomes" id="UP000309340"/>
    </source>
</evidence>